<dbReference type="RefSeq" id="WP_110817161.1">
    <property type="nucleotide sequence ID" value="NZ_WFKQ01000005.1"/>
</dbReference>
<feature type="domain" description="PhoU" evidence="9">
    <location>
        <begin position="127"/>
        <end position="211"/>
    </location>
</feature>
<dbReference type="GO" id="GO:0005737">
    <property type="term" value="C:cytoplasm"/>
    <property type="evidence" value="ECO:0007669"/>
    <property type="project" value="UniProtKB-SubCell"/>
</dbReference>
<dbReference type="NCBIfam" id="TIGR02135">
    <property type="entry name" value="phoU_full"/>
    <property type="match status" value="1"/>
</dbReference>
<dbReference type="PANTHER" id="PTHR42930:SF3">
    <property type="entry name" value="PHOSPHATE-SPECIFIC TRANSPORT SYSTEM ACCESSORY PROTEIN PHOU"/>
    <property type="match status" value="1"/>
</dbReference>
<accession>A0A844M1T0</accession>
<evidence type="ECO:0000256" key="7">
    <source>
        <dbReference type="ARBA" id="ARBA00056181"/>
    </source>
</evidence>
<proteinExistence type="inferred from homology"/>
<evidence type="ECO:0000256" key="1">
    <source>
        <dbReference type="ARBA" id="ARBA00004496"/>
    </source>
</evidence>
<dbReference type="EMBL" id="WFKQ01000005">
    <property type="protein sequence ID" value="MUG32630.1"/>
    <property type="molecule type" value="Genomic_DNA"/>
</dbReference>
<dbReference type="InterPro" id="IPR028366">
    <property type="entry name" value="PhoU"/>
</dbReference>
<dbReference type="Pfam" id="PF01895">
    <property type="entry name" value="PhoU"/>
    <property type="match status" value="2"/>
</dbReference>
<dbReference type="Proteomes" id="UP000442109">
    <property type="component" value="Unassembled WGS sequence"/>
</dbReference>
<keyword evidence="4 8" id="KW-0813">Transport</keyword>
<dbReference type="GO" id="GO:0045936">
    <property type="term" value="P:negative regulation of phosphate metabolic process"/>
    <property type="evidence" value="ECO:0007669"/>
    <property type="project" value="InterPro"/>
</dbReference>
<reference evidence="10 11" key="1">
    <citation type="journal article" date="2019" name="PLoS ONE">
        <title>Pup mortality in New Zealand sea lions (Phocarctos hookeri) at Enderby Island, Auckland Islands, 2013-18.</title>
        <authorList>
            <person name="Michael S.A."/>
            <person name="Hayman D.T.S."/>
            <person name="Gray R."/>
            <person name="Zhang J."/>
            <person name="Rogers L."/>
            <person name="Roe W.D."/>
        </authorList>
    </citation>
    <scope>NUCLEOTIDE SEQUENCE [LARGE SCALE GENOMIC DNA]</scope>
    <source>
        <strain evidence="10 11">SM868</strain>
    </source>
</reference>
<name>A0A844M1T0_9GAMM</name>
<organism evidence="10 11">
    <name type="scientific">Psychrobacter sanguinis</name>
    <dbReference type="NCBI Taxonomy" id="861445"/>
    <lineage>
        <taxon>Bacteria</taxon>
        <taxon>Pseudomonadati</taxon>
        <taxon>Pseudomonadota</taxon>
        <taxon>Gammaproteobacteria</taxon>
        <taxon>Moraxellales</taxon>
        <taxon>Moraxellaceae</taxon>
        <taxon>Psychrobacter</taxon>
    </lineage>
</organism>
<keyword evidence="11" id="KW-1185">Reference proteome</keyword>
<dbReference type="Gene3D" id="1.20.58.220">
    <property type="entry name" value="Phosphate transport system protein phou homolog 2, domain 2"/>
    <property type="match status" value="2"/>
</dbReference>
<feature type="domain" description="PhoU" evidence="9">
    <location>
        <begin position="23"/>
        <end position="109"/>
    </location>
</feature>
<dbReference type="FunFam" id="1.20.58.220:FF:000004">
    <property type="entry name" value="Phosphate-specific transport system accessory protein PhoU"/>
    <property type="match status" value="1"/>
</dbReference>
<evidence type="ECO:0000313" key="10">
    <source>
        <dbReference type="EMBL" id="MUG32630.1"/>
    </source>
</evidence>
<comment type="subcellular location">
    <subcellularLocation>
        <location evidence="1 8">Cytoplasm</location>
    </subcellularLocation>
</comment>
<evidence type="ECO:0000256" key="3">
    <source>
        <dbReference type="ARBA" id="ARBA00011738"/>
    </source>
</evidence>
<evidence type="ECO:0000259" key="9">
    <source>
        <dbReference type="Pfam" id="PF01895"/>
    </source>
</evidence>
<dbReference type="AlphaFoldDB" id="A0A844M1T0"/>
<protein>
    <recommendedName>
        <fullName evidence="8">Phosphate-specific transport system accessory protein PhoU</fullName>
    </recommendedName>
</protein>
<dbReference type="GO" id="GO:0030643">
    <property type="term" value="P:intracellular phosphate ion homeostasis"/>
    <property type="evidence" value="ECO:0007669"/>
    <property type="project" value="InterPro"/>
</dbReference>
<comment type="subunit">
    <text evidence="3 8">Homodimer.</text>
</comment>
<comment type="caution">
    <text evidence="10">The sequence shown here is derived from an EMBL/GenBank/DDBJ whole genome shotgun (WGS) entry which is preliminary data.</text>
</comment>
<evidence type="ECO:0000256" key="4">
    <source>
        <dbReference type="ARBA" id="ARBA00022448"/>
    </source>
</evidence>
<dbReference type="GO" id="GO:0006817">
    <property type="term" value="P:phosphate ion transport"/>
    <property type="evidence" value="ECO:0007669"/>
    <property type="project" value="UniProtKB-KW"/>
</dbReference>
<comment type="similarity">
    <text evidence="2 8">Belongs to the PhoU family.</text>
</comment>
<dbReference type="PANTHER" id="PTHR42930">
    <property type="entry name" value="PHOSPHATE-SPECIFIC TRANSPORT SYSTEM ACCESSORY PROTEIN PHOU"/>
    <property type="match status" value="1"/>
</dbReference>
<dbReference type="InterPro" id="IPR038078">
    <property type="entry name" value="PhoU-like_sf"/>
</dbReference>
<keyword evidence="5 8" id="KW-0963">Cytoplasm</keyword>
<evidence type="ECO:0000256" key="6">
    <source>
        <dbReference type="ARBA" id="ARBA00022592"/>
    </source>
</evidence>
<evidence type="ECO:0000313" key="11">
    <source>
        <dbReference type="Proteomes" id="UP000442109"/>
    </source>
</evidence>
<evidence type="ECO:0000256" key="5">
    <source>
        <dbReference type="ARBA" id="ARBA00022490"/>
    </source>
</evidence>
<gene>
    <name evidence="10" type="primary">phoU</name>
    <name evidence="10" type="ORF">GB996_07445</name>
</gene>
<comment type="function">
    <text evidence="7 8">Plays a role in the regulation of phosphate uptake.</text>
</comment>
<sequence length="249" mass="27950">MFTEKHSSRSFDHDLNQCIDLFLKMGRMAAEQVTLATHALVDSNEEMASTVIEADHQINQMEIKVDEQVILLVAKRQPAASDLRLIMALSKGVVDLERVGDEASKIARMACKLKKEGVSPRGYSEVQHLSNQVRVMLLDALDAFNRMDPEQAFMVLQSDEVVNEEYQSASRSLMTYVMEDSRHVSKVINILWVLRALERVGDHARNIAELVIYCTSGKDVRHTDFVTVEQAVQEASNNIAARTNTNSGD</sequence>
<dbReference type="SUPFAM" id="SSF109755">
    <property type="entry name" value="PhoU-like"/>
    <property type="match status" value="1"/>
</dbReference>
<keyword evidence="6 8" id="KW-0592">Phosphate transport</keyword>
<dbReference type="InterPro" id="IPR026022">
    <property type="entry name" value="PhoU_dom"/>
</dbReference>
<dbReference type="PIRSF" id="PIRSF003107">
    <property type="entry name" value="PhoU"/>
    <property type="match status" value="1"/>
</dbReference>
<evidence type="ECO:0000256" key="8">
    <source>
        <dbReference type="PIRNR" id="PIRNR003107"/>
    </source>
</evidence>
<dbReference type="OrthoDB" id="9814256at2"/>
<evidence type="ECO:0000256" key="2">
    <source>
        <dbReference type="ARBA" id="ARBA00008107"/>
    </source>
</evidence>